<dbReference type="SMART" id="SM00382">
    <property type="entry name" value="AAA"/>
    <property type="match status" value="1"/>
</dbReference>
<keyword evidence="3" id="KW-0067">ATP-binding</keyword>
<proteinExistence type="predicted"/>
<dbReference type="InterPro" id="IPR013767">
    <property type="entry name" value="PAS_fold"/>
</dbReference>
<dbReference type="InterPro" id="IPR025662">
    <property type="entry name" value="Sigma_54_int_dom_ATP-bd_1"/>
</dbReference>
<dbReference type="InterPro" id="IPR030828">
    <property type="entry name" value="HTH_TyrR"/>
</dbReference>
<evidence type="ECO:0000256" key="4">
    <source>
        <dbReference type="ARBA" id="ARBA00029500"/>
    </source>
</evidence>
<reference evidence="8 9" key="1">
    <citation type="submission" date="2024-09" db="EMBL/GenBank/DDBJ databases">
        <authorList>
            <person name="Sun Q."/>
            <person name="Mori K."/>
        </authorList>
    </citation>
    <scope>NUCLEOTIDE SEQUENCE [LARGE SCALE GENOMIC DNA]</scope>
    <source>
        <strain evidence="8 9">CCM 7228</strain>
    </source>
</reference>
<dbReference type="Gene3D" id="1.10.10.60">
    <property type="entry name" value="Homeodomain-like"/>
    <property type="match status" value="1"/>
</dbReference>
<dbReference type="Pfam" id="PF00158">
    <property type="entry name" value="Sigma54_activat"/>
    <property type="match status" value="1"/>
</dbReference>
<feature type="domain" description="Sigma-54 factor interaction" evidence="6">
    <location>
        <begin position="155"/>
        <end position="389"/>
    </location>
</feature>
<dbReference type="Gene3D" id="1.10.8.60">
    <property type="match status" value="1"/>
</dbReference>
<dbReference type="InterPro" id="IPR058031">
    <property type="entry name" value="AAA_lid_NorR"/>
</dbReference>
<evidence type="ECO:0000256" key="3">
    <source>
        <dbReference type="ARBA" id="ARBA00022840"/>
    </source>
</evidence>
<dbReference type="InterPro" id="IPR035965">
    <property type="entry name" value="PAS-like_dom_sf"/>
</dbReference>
<dbReference type="Gene3D" id="3.40.50.300">
    <property type="entry name" value="P-loop containing nucleotide triphosphate hydrolases"/>
    <property type="match status" value="1"/>
</dbReference>
<dbReference type="InterPro" id="IPR003593">
    <property type="entry name" value="AAA+_ATPase"/>
</dbReference>
<dbReference type="SUPFAM" id="SSF55785">
    <property type="entry name" value="PYP-like sensor domain (PAS domain)"/>
    <property type="match status" value="1"/>
</dbReference>
<comment type="caution">
    <text evidence="8">The sequence shown here is derived from an EMBL/GenBank/DDBJ whole genome shotgun (WGS) entry which is preliminary data.</text>
</comment>
<dbReference type="PANTHER" id="PTHR32071">
    <property type="entry name" value="TRANSCRIPTIONAL REGULATORY PROTEIN"/>
    <property type="match status" value="1"/>
</dbReference>
<dbReference type="InterPro" id="IPR002078">
    <property type="entry name" value="Sigma_54_int"/>
</dbReference>
<dbReference type="InterPro" id="IPR009057">
    <property type="entry name" value="Homeodomain-like_sf"/>
</dbReference>
<dbReference type="Gene3D" id="3.30.450.20">
    <property type="entry name" value="PAS domain"/>
    <property type="match status" value="1"/>
</dbReference>
<keyword evidence="2" id="KW-0058">Aromatic hydrocarbons catabolism</keyword>
<dbReference type="Pfam" id="PF25601">
    <property type="entry name" value="AAA_lid_14"/>
    <property type="match status" value="1"/>
</dbReference>
<dbReference type="PANTHER" id="PTHR32071:SF57">
    <property type="entry name" value="C4-DICARBOXYLATE TRANSPORT TRANSCRIPTIONAL REGULATORY PROTEIN DCTD"/>
    <property type="match status" value="1"/>
</dbReference>
<evidence type="ECO:0000313" key="9">
    <source>
        <dbReference type="Proteomes" id="UP001589854"/>
    </source>
</evidence>
<dbReference type="Pfam" id="PF18024">
    <property type="entry name" value="HTH_50"/>
    <property type="match status" value="1"/>
</dbReference>
<dbReference type="Pfam" id="PF00989">
    <property type="entry name" value="PAS"/>
    <property type="match status" value="1"/>
</dbReference>
<dbReference type="CDD" id="cd00009">
    <property type="entry name" value="AAA"/>
    <property type="match status" value="1"/>
</dbReference>
<dbReference type="PROSITE" id="PS00675">
    <property type="entry name" value="SIGMA54_INTERACT_1"/>
    <property type="match status" value="1"/>
</dbReference>
<evidence type="ECO:0000259" key="7">
    <source>
        <dbReference type="PROSITE" id="PS50112"/>
    </source>
</evidence>
<dbReference type="CDD" id="cd00130">
    <property type="entry name" value="PAS"/>
    <property type="match status" value="1"/>
</dbReference>
<dbReference type="SMART" id="SM00091">
    <property type="entry name" value="PAS"/>
    <property type="match status" value="1"/>
</dbReference>
<accession>A0ABV6GDZ0</accession>
<keyword evidence="9" id="KW-1185">Reference proteome</keyword>
<dbReference type="Proteomes" id="UP001589854">
    <property type="component" value="Unassembled WGS sequence"/>
</dbReference>
<evidence type="ECO:0000313" key="8">
    <source>
        <dbReference type="EMBL" id="MFC0271750.1"/>
    </source>
</evidence>
<protein>
    <recommendedName>
        <fullName evidence="4">HTH-type transcriptional regulatory protein TyrR</fullName>
    </recommendedName>
</protein>
<evidence type="ECO:0000256" key="2">
    <source>
        <dbReference type="ARBA" id="ARBA00022797"/>
    </source>
</evidence>
<name>A0ABV6GDZ0_9BACI</name>
<dbReference type="SUPFAM" id="SSF46689">
    <property type="entry name" value="Homeodomain-like"/>
    <property type="match status" value="1"/>
</dbReference>
<evidence type="ECO:0000259" key="6">
    <source>
        <dbReference type="PROSITE" id="PS50045"/>
    </source>
</evidence>
<dbReference type="SUPFAM" id="SSF52540">
    <property type="entry name" value="P-loop containing nucleoside triphosphate hydrolases"/>
    <property type="match status" value="1"/>
</dbReference>
<evidence type="ECO:0000256" key="1">
    <source>
        <dbReference type="ARBA" id="ARBA00022741"/>
    </source>
</evidence>
<dbReference type="InterPro" id="IPR027417">
    <property type="entry name" value="P-loop_NTPase"/>
</dbReference>
<dbReference type="NCBIfam" id="TIGR00229">
    <property type="entry name" value="sensory_box"/>
    <property type="match status" value="1"/>
</dbReference>
<dbReference type="InterPro" id="IPR000014">
    <property type="entry name" value="PAS"/>
</dbReference>
<dbReference type="EMBL" id="JBHLVO010000006">
    <property type="protein sequence ID" value="MFC0271750.1"/>
    <property type="molecule type" value="Genomic_DNA"/>
</dbReference>
<sequence>MTYHTMDFMEGQTTDQQLDWLVATLQAIHDGVLVIDKNEVVRMINPEYTKITGVAPENIVGKRLRDVRPKALLVETLKDRKERVGIYRKEGVTEYVVDMAPIILNGETVGAVSICKGLTEVHKLSQELEKNQKKLNQLKNKIGSLYQAKYTFDQIIGSDKGLKEVIHIGRRAADSDLSVLIIGESGTGKELFAQSIHNESPRANKPFIPVNCAAIPSSIIESELFGYDEGSFTTAKKGGKVGLFEIANSGTIFLDEIGELSYELQAKLLRVLQEQTIRRVGETREKHIDVRVIAATNRNLQQMIEKRLFREDLFYRLNVLNIQIPALHKRKEDIPDIIHYILGISNRNLSKADGASYYTISEEALYLLQNHEWTGNVRELKNTIEYAVCMTDGREILPKHLPNAIVNKKGNSNQLNNHRNRALREITAEVERKCILESLDNYGYEVEGKKKVAKELGVSLATLYNKMKKLKIE</sequence>
<feature type="domain" description="PAS" evidence="7">
    <location>
        <begin position="17"/>
        <end position="62"/>
    </location>
</feature>
<feature type="coiled-coil region" evidence="5">
    <location>
        <begin position="121"/>
        <end position="148"/>
    </location>
</feature>
<dbReference type="PROSITE" id="PS50045">
    <property type="entry name" value="SIGMA54_INTERACT_4"/>
    <property type="match status" value="1"/>
</dbReference>
<organism evidence="8 9">
    <name type="scientific">Metabacillus herbersteinensis</name>
    <dbReference type="NCBI Taxonomy" id="283816"/>
    <lineage>
        <taxon>Bacteria</taxon>
        <taxon>Bacillati</taxon>
        <taxon>Bacillota</taxon>
        <taxon>Bacilli</taxon>
        <taxon>Bacillales</taxon>
        <taxon>Bacillaceae</taxon>
        <taxon>Metabacillus</taxon>
    </lineage>
</organism>
<keyword evidence="1" id="KW-0547">Nucleotide-binding</keyword>
<keyword evidence="5" id="KW-0175">Coiled coil</keyword>
<evidence type="ECO:0000256" key="5">
    <source>
        <dbReference type="SAM" id="Coils"/>
    </source>
</evidence>
<dbReference type="PROSITE" id="PS50112">
    <property type="entry name" value="PAS"/>
    <property type="match status" value="1"/>
</dbReference>
<gene>
    <name evidence="8" type="ORF">ACFFIX_09815</name>
</gene>